<gene>
    <name evidence="1" type="primary">ytpB</name>
    <name evidence="1" type="ORF">AN619_01930</name>
</gene>
<dbReference type="EC" id="4.2.3.130" evidence="1"/>
<dbReference type="STRING" id="520762.AN619_01930"/>
<dbReference type="PATRIC" id="fig|520762.4.peg.224"/>
<comment type="caution">
    <text evidence="1">The sequence shown here is derived from an EMBL/GenBank/DDBJ whole genome shotgun (WGS) entry which is preliminary data.</text>
</comment>
<dbReference type="EMBL" id="LOEE01000005">
    <property type="protein sequence ID" value="KXG78445.1"/>
    <property type="molecule type" value="Genomic_DNA"/>
</dbReference>
<protein>
    <submittedName>
        <fullName evidence="1">Tetraprenyl-beta-curcumene synthase</fullName>
        <ecNumber evidence="1">4.2.3.130</ecNumber>
    </submittedName>
</protein>
<keyword evidence="2" id="KW-1185">Reference proteome</keyword>
<evidence type="ECO:0000313" key="1">
    <source>
        <dbReference type="EMBL" id="KXG78445.1"/>
    </source>
</evidence>
<dbReference type="Pfam" id="PF10776">
    <property type="entry name" value="DUF2600"/>
    <property type="match status" value="1"/>
</dbReference>
<dbReference type="InterPro" id="IPR019712">
    <property type="entry name" value="YtpB-like"/>
</dbReference>
<dbReference type="AlphaFoldDB" id="A0A140LD20"/>
<dbReference type="GO" id="GO:0016829">
    <property type="term" value="F:lyase activity"/>
    <property type="evidence" value="ECO:0007669"/>
    <property type="project" value="UniProtKB-KW"/>
</dbReference>
<reference evidence="1 2" key="1">
    <citation type="submission" date="2015-12" db="EMBL/GenBank/DDBJ databases">
        <title>Draft genome sequence of the thermoanaerobe Thermotalea metallivorans, an isolate from the runoff channel of the Great Artesian Basin, Australia.</title>
        <authorList>
            <person name="Patel B.K."/>
        </authorList>
    </citation>
    <scope>NUCLEOTIDE SEQUENCE [LARGE SCALE GENOMIC DNA]</scope>
    <source>
        <strain evidence="1 2">B2-1</strain>
    </source>
</reference>
<sequence length="359" mass="41681">MKYNPFYKPFYQSKIIYKFIKEVFPVVNQELHIWRTVASDSPEPVLSQQALASIEKKAFHAQGGSIYSLYTHQVDPPLIKFIVALQTISDYLDNLCDRVGLDSYIAFLQLHKAMTDALDPSDSFSDYYAYYPYTKDGGYLHHLVNTCKEYVRRLPKYALVQQEVIMFGQLYAEMQSYKHVSPSIREEAMNHWAKKHLSLYPDLSTWEFAAAAGSTLGIFVLCALASDDSLTTEDVQEVKKAYFPWICGLHILLDYFIDQKEDLGMGDLNFVSYYRNSNEKKERLQWFLQQSLKKVMPLKNQIFHLTVIEGLLAMYFSDPKASLGEEKLIYKEILKFAPYSASVLYMICRQLRRKKIILC</sequence>
<evidence type="ECO:0000313" key="2">
    <source>
        <dbReference type="Proteomes" id="UP000070456"/>
    </source>
</evidence>
<dbReference type="Proteomes" id="UP000070456">
    <property type="component" value="Unassembled WGS sequence"/>
</dbReference>
<dbReference type="RefSeq" id="WP_068554206.1">
    <property type="nucleotide sequence ID" value="NZ_LOEE01000005.1"/>
</dbReference>
<dbReference type="OrthoDB" id="2371262at2"/>
<keyword evidence="1" id="KW-0456">Lyase</keyword>
<name>A0A140LD20_9FIRM</name>
<proteinExistence type="predicted"/>
<accession>A0A140LD20</accession>
<organism evidence="1 2">
    <name type="scientific">Thermotalea metallivorans</name>
    <dbReference type="NCBI Taxonomy" id="520762"/>
    <lineage>
        <taxon>Bacteria</taxon>
        <taxon>Bacillati</taxon>
        <taxon>Bacillota</taxon>
        <taxon>Clostridia</taxon>
        <taxon>Peptostreptococcales</taxon>
        <taxon>Thermotaleaceae</taxon>
        <taxon>Thermotalea</taxon>
    </lineage>
</organism>